<keyword evidence="3" id="KW-1185">Reference proteome</keyword>
<reference evidence="2" key="1">
    <citation type="submission" date="2021-09" db="EMBL/GenBank/DDBJ databases">
        <authorList>
            <consortium name="AG Swart"/>
            <person name="Singh M."/>
            <person name="Singh A."/>
            <person name="Seah K."/>
            <person name="Emmerich C."/>
        </authorList>
    </citation>
    <scope>NUCLEOTIDE SEQUENCE</scope>
    <source>
        <strain evidence="2">ATCC30299</strain>
    </source>
</reference>
<feature type="compositionally biased region" description="Polar residues" evidence="1">
    <location>
        <begin position="127"/>
        <end position="136"/>
    </location>
</feature>
<organism evidence="2 3">
    <name type="scientific">Blepharisma stoltei</name>
    <dbReference type="NCBI Taxonomy" id="1481888"/>
    <lineage>
        <taxon>Eukaryota</taxon>
        <taxon>Sar</taxon>
        <taxon>Alveolata</taxon>
        <taxon>Ciliophora</taxon>
        <taxon>Postciliodesmatophora</taxon>
        <taxon>Heterotrichea</taxon>
        <taxon>Heterotrichida</taxon>
        <taxon>Blepharismidae</taxon>
        <taxon>Blepharisma</taxon>
    </lineage>
</organism>
<evidence type="ECO:0000313" key="2">
    <source>
        <dbReference type="EMBL" id="CAG9327958.1"/>
    </source>
</evidence>
<dbReference type="EMBL" id="CAJZBQ010000044">
    <property type="protein sequence ID" value="CAG9327958.1"/>
    <property type="molecule type" value="Genomic_DNA"/>
</dbReference>
<dbReference type="Proteomes" id="UP001162131">
    <property type="component" value="Unassembled WGS sequence"/>
</dbReference>
<sequence length="136" mass="15393">MQNLVRAFFRGLLTSLQGSITTHFSKQQHDPMSLHLSSLRRQFNRHSLFYLLHLYNLPLKFHSAVSPAMTYSPVSTSTKYPVLLIFPMTLVLHQEGDTPGSRCFAKSLTSSSSASKSTWIKKPYGDGNSSTKKWKK</sequence>
<proteinExistence type="predicted"/>
<dbReference type="AlphaFoldDB" id="A0AAU9JL31"/>
<name>A0AAU9JL31_9CILI</name>
<gene>
    <name evidence="2" type="ORF">BSTOLATCC_MIC44578</name>
</gene>
<evidence type="ECO:0000313" key="3">
    <source>
        <dbReference type="Proteomes" id="UP001162131"/>
    </source>
</evidence>
<accession>A0AAU9JL31</accession>
<protein>
    <submittedName>
        <fullName evidence="2">Uncharacterized protein</fullName>
    </submittedName>
</protein>
<feature type="region of interest" description="Disordered" evidence="1">
    <location>
        <begin position="106"/>
        <end position="136"/>
    </location>
</feature>
<comment type="caution">
    <text evidence="2">The sequence shown here is derived from an EMBL/GenBank/DDBJ whole genome shotgun (WGS) entry which is preliminary data.</text>
</comment>
<feature type="compositionally biased region" description="Low complexity" evidence="1">
    <location>
        <begin position="106"/>
        <end position="118"/>
    </location>
</feature>
<evidence type="ECO:0000256" key="1">
    <source>
        <dbReference type="SAM" id="MobiDB-lite"/>
    </source>
</evidence>